<organism evidence="2 3">
    <name type="scientific">Candidatus Sungbacteria bacterium RIFCSPLOWO2_01_FULL_59_16</name>
    <dbReference type="NCBI Taxonomy" id="1802280"/>
    <lineage>
        <taxon>Bacteria</taxon>
        <taxon>Candidatus Sungiibacteriota</taxon>
    </lineage>
</organism>
<feature type="region of interest" description="Disordered" evidence="1">
    <location>
        <begin position="1"/>
        <end position="83"/>
    </location>
</feature>
<dbReference type="AlphaFoldDB" id="A0A1G2LB34"/>
<dbReference type="EMBL" id="MHQS01000010">
    <property type="protein sequence ID" value="OHA08846.1"/>
    <property type="molecule type" value="Genomic_DNA"/>
</dbReference>
<protein>
    <recommendedName>
        <fullName evidence="4">HTH deoR-type domain-containing protein</fullName>
    </recommendedName>
</protein>
<feature type="compositionally biased region" description="Low complexity" evidence="1">
    <location>
        <begin position="20"/>
        <end position="40"/>
    </location>
</feature>
<evidence type="ECO:0000256" key="1">
    <source>
        <dbReference type="SAM" id="MobiDB-lite"/>
    </source>
</evidence>
<reference evidence="2 3" key="1">
    <citation type="journal article" date="2016" name="Nat. Commun.">
        <title>Thousands of microbial genomes shed light on interconnected biogeochemical processes in an aquifer system.</title>
        <authorList>
            <person name="Anantharaman K."/>
            <person name="Brown C.T."/>
            <person name="Hug L.A."/>
            <person name="Sharon I."/>
            <person name="Castelle C.J."/>
            <person name="Probst A.J."/>
            <person name="Thomas B.C."/>
            <person name="Singh A."/>
            <person name="Wilkins M.J."/>
            <person name="Karaoz U."/>
            <person name="Brodie E.L."/>
            <person name="Williams K.H."/>
            <person name="Hubbard S.S."/>
            <person name="Banfield J.F."/>
        </authorList>
    </citation>
    <scope>NUCLEOTIDE SEQUENCE [LARGE SCALE GENOMIC DNA]</scope>
</reference>
<sequence>MPPEEADKAPLPSPEPPLPSEAGAAETAAPEALPSEAQAPETPPPAAEQPLPPPEPPPAEPQAPSQLPAAARPAIDYPAIGRQTRIQKREARLEKLLAYAREKGRITNDEIQKLLRVSEATASRYACELVRRGLLSKAGKGRAAYYGLR</sequence>
<dbReference type="InterPro" id="IPR036390">
    <property type="entry name" value="WH_DNA-bd_sf"/>
</dbReference>
<name>A0A1G2LB34_9BACT</name>
<evidence type="ECO:0000313" key="3">
    <source>
        <dbReference type="Proteomes" id="UP000176705"/>
    </source>
</evidence>
<comment type="caution">
    <text evidence="2">The sequence shown here is derived from an EMBL/GenBank/DDBJ whole genome shotgun (WGS) entry which is preliminary data.</text>
</comment>
<evidence type="ECO:0008006" key="4">
    <source>
        <dbReference type="Google" id="ProtNLM"/>
    </source>
</evidence>
<evidence type="ECO:0000313" key="2">
    <source>
        <dbReference type="EMBL" id="OHA08846.1"/>
    </source>
</evidence>
<gene>
    <name evidence="2" type="ORF">A3B37_00660</name>
</gene>
<feature type="compositionally biased region" description="Pro residues" evidence="1">
    <location>
        <begin position="41"/>
        <end position="61"/>
    </location>
</feature>
<dbReference type="Proteomes" id="UP000176705">
    <property type="component" value="Unassembled WGS sequence"/>
</dbReference>
<dbReference type="SUPFAM" id="SSF46785">
    <property type="entry name" value="Winged helix' DNA-binding domain"/>
    <property type="match status" value="1"/>
</dbReference>
<accession>A0A1G2LB34</accession>
<dbReference type="InterPro" id="IPR036388">
    <property type="entry name" value="WH-like_DNA-bd_sf"/>
</dbReference>
<proteinExistence type="predicted"/>
<dbReference type="Gene3D" id="1.10.10.10">
    <property type="entry name" value="Winged helix-like DNA-binding domain superfamily/Winged helix DNA-binding domain"/>
    <property type="match status" value="1"/>
</dbReference>
<dbReference type="STRING" id="1802280.A3B37_00660"/>
<feature type="compositionally biased region" description="Low complexity" evidence="1">
    <location>
        <begin position="62"/>
        <end position="74"/>
    </location>
</feature>